<keyword evidence="4 10" id="KW-0132">Cell division</keyword>
<evidence type="ECO:0000256" key="7">
    <source>
        <dbReference type="ARBA" id="ARBA00023125"/>
    </source>
</evidence>
<evidence type="ECO:0000256" key="4">
    <source>
        <dbReference type="ARBA" id="ARBA00022618"/>
    </source>
</evidence>
<keyword evidence="6 10" id="KW-0229">DNA integration</keyword>
<dbReference type="InterPro" id="IPR044068">
    <property type="entry name" value="CB"/>
</dbReference>
<feature type="active site" description="O-(3'-phospho-DNA)-tyrosine intermediate" evidence="10">
    <location>
        <position position="273"/>
    </location>
</feature>
<dbReference type="PATRIC" id="fig|1121307.3.peg.980"/>
<dbReference type="InterPro" id="IPR002104">
    <property type="entry name" value="Integrase_catalytic"/>
</dbReference>
<keyword evidence="5 10" id="KW-0159">Chromosome partition</keyword>
<reference evidence="13 14" key="1">
    <citation type="submission" date="2015-06" db="EMBL/GenBank/DDBJ databases">
        <title>Draft genome sequence of the purine-degrading Clostridium cylindrosporum HC-1 (DSM 605).</title>
        <authorList>
            <person name="Poehlein A."/>
            <person name="Schiel-Bengelsdorf B."/>
            <person name="Bengelsdorf F."/>
            <person name="Daniel R."/>
            <person name="Duerre P."/>
        </authorList>
    </citation>
    <scope>NUCLEOTIDE SEQUENCE [LARGE SCALE GENOMIC DNA]</scope>
    <source>
        <strain evidence="13 14">DSM 605</strain>
    </source>
</reference>
<dbReference type="InterPro" id="IPR010998">
    <property type="entry name" value="Integrase_recombinase_N"/>
</dbReference>
<dbReference type="InterPro" id="IPR013762">
    <property type="entry name" value="Integrase-like_cat_sf"/>
</dbReference>
<accession>A0A0J8DAN4</accession>
<dbReference type="Gene3D" id="1.10.150.130">
    <property type="match status" value="1"/>
</dbReference>
<dbReference type="PANTHER" id="PTHR30349:SF81">
    <property type="entry name" value="TYROSINE RECOMBINASE XERC"/>
    <property type="match status" value="1"/>
</dbReference>
<feature type="domain" description="Tyr recombinase" evidence="11">
    <location>
        <begin position="105"/>
        <end position="286"/>
    </location>
</feature>
<dbReference type="InterPro" id="IPR011010">
    <property type="entry name" value="DNA_brk_join_enz"/>
</dbReference>
<evidence type="ECO:0000256" key="10">
    <source>
        <dbReference type="HAMAP-Rule" id="MF_01808"/>
    </source>
</evidence>
<dbReference type="OrthoDB" id="9801717at2"/>
<dbReference type="Pfam" id="PF00589">
    <property type="entry name" value="Phage_integrase"/>
    <property type="match status" value="1"/>
</dbReference>
<protein>
    <recommendedName>
        <fullName evidence="10">Tyrosine recombinase XerC</fullName>
    </recommendedName>
</protein>
<keyword evidence="9 10" id="KW-0131">Cell cycle</keyword>
<keyword evidence="14" id="KW-1185">Reference proteome</keyword>
<dbReference type="SUPFAM" id="SSF56349">
    <property type="entry name" value="DNA breaking-rejoining enzymes"/>
    <property type="match status" value="1"/>
</dbReference>
<evidence type="ECO:0000259" key="11">
    <source>
        <dbReference type="PROSITE" id="PS51898"/>
    </source>
</evidence>
<dbReference type="GO" id="GO:0006313">
    <property type="term" value="P:DNA transposition"/>
    <property type="evidence" value="ECO:0007669"/>
    <property type="project" value="UniProtKB-UniRule"/>
</dbReference>
<dbReference type="STRING" id="1121307.CLCY_2c01230"/>
<dbReference type="PROSITE" id="PS51900">
    <property type="entry name" value="CB"/>
    <property type="match status" value="1"/>
</dbReference>
<feature type="active site" evidence="10">
    <location>
        <position position="264"/>
    </location>
</feature>
<evidence type="ECO:0000256" key="9">
    <source>
        <dbReference type="ARBA" id="ARBA00023306"/>
    </source>
</evidence>
<dbReference type="RefSeq" id="WP_048570807.1">
    <property type="nucleotide sequence ID" value="NZ_LFVU01000027.1"/>
</dbReference>
<evidence type="ECO:0000256" key="5">
    <source>
        <dbReference type="ARBA" id="ARBA00022829"/>
    </source>
</evidence>
<evidence type="ECO:0000313" key="13">
    <source>
        <dbReference type="EMBL" id="KMT21363.1"/>
    </source>
</evidence>
<keyword evidence="8 10" id="KW-0233">DNA recombination</keyword>
<evidence type="ECO:0000256" key="6">
    <source>
        <dbReference type="ARBA" id="ARBA00022908"/>
    </source>
</evidence>
<name>A0A0J8DAN4_CLOCY</name>
<dbReference type="InterPro" id="IPR023009">
    <property type="entry name" value="Tyrosine_recombinase_XerC/XerD"/>
</dbReference>
<comment type="subunit">
    <text evidence="10">Forms a cyclic heterotetrameric complex composed of two molecules of XerC and two molecules of XerD.</text>
</comment>
<gene>
    <name evidence="13" type="primary">xerD</name>
    <name evidence="10" type="synonym">xerC</name>
    <name evidence="13" type="ORF">CLCY_2c01230</name>
</gene>
<proteinExistence type="inferred from homology"/>
<comment type="similarity">
    <text evidence="2">Belongs to the 'phage' integrase family. XerD subfamily.</text>
</comment>
<comment type="similarity">
    <text evidence="10">Belongs to the 'phage' integrase family. XerC subfamily.</text>
</comment>
<evidence type="ECO:0000256" key="8">
    <source>
        <dbReference type="ARBA" id="ARBA00023172"/>
    </source>
</evidence>
<dbReference type="NCBIfam" id="TIGR02225">
    <property type="entry name" value="recomb_XerD"/>
    <property type="match status" value="1"/>
</dbReference>
<dbReference type="EMBL" id="LFVU01000027">
    <property type="protein sequence ID" value="KMT21363.1"/>
    <property type="molecule type" value="Genomic_DNA"/>
</dbReference>
<dbReference type="Gene3D" id="1.10.443.10">
    <property type="entry name" value="Intergrase catalytic core"/>
    <property type="match status" value="1"/>
</dbReference>
<feature type="active site" evidence="10">
    <location>
        <position position="241"/>
    </location>
</feature>
<dbReference type="GO" id="GO:0005737">
    <property type="term" value="C:cytoplasm"/>
    <property type="evidence" value="ECO:0007669"/>
    <property type="project" value="UniProtKB-SubCell"/>
</dbReference>
<evidence type="ECO:0000256" key="3">
    <source>
        <dbReference type="ARBA" id="ARBA00022490"/>
    </source>
</evidence>
<dbReference type="GO" id="GO:0051301">
    <property type="term" value="P:cell division"/>
    <property type="evidence" value="ECO:0007669"/>
    <property type="project" value="UniProtKB-KW"/>
</dbReference>
<dbReference type="PROSITE" id="PS51898">
    <property type="entry name" value="TYR_RECOMBINASE"/>
    <property type="match status" value="1"/>
</dbReference>
<feature type="active site" evidence="10">
    <location>
        <position position="145"/>
    </location>
</feature>
<dbReference type="Proteomes" id="UP000036756">
    <property type="component" value="Unassembled WGS sequence"/>
</dbReference>
<dbReference type="InterPro" id="IPR011932">
    <property type="entry name" value="Recomb_XerD"/>
</dbReference>
<dbReference type="InterPro" id="IPR050090">
    <property type="entry name" value="Tyrosine_recombinase_XerCD"/>
</dbReference>
<evidence type="ECO:0000259" key="12">
    <source>
        <dbReference type="PROSITE" id="PS51900"/>
    </source>
</evidence>
<dbReference type="GO" id="GO:0009037">
    <property type="term" value="F:tyrosine-based site-specific recombinase activity"/>
    <property type="evidence" value="ECO:0007669"/>
    <property type="project" value="UniProtKB-UniRule"/>
</dbReference>
<keyword evidence="7 10" id="KW-0238">DNA-binding</keyword>
<organism evidence="13 14">
    <name type="scientific">Clostridium cylindrosporum DSM 605</name>
    <dbReference type="NCBI Taxonomy" id="1121307"/>
    <lineage>
        <taxon>Bacteria</taxon>
        <taxon>Bacillati</taxon>
        <taxon>Bacillota</taxon>
        <taxon>Clostridia</taxon>
        <taxon>Eubacteriales</taxon>
        <taxon>Clostridiaceae</taxon>
        <taxon>Clostridium</taxon>
    </lineage>
</organism>
<keyword evidence="3 10" id="KW-0963">Cytoplasm</keyword>
<feature type="active site" evidence="10">
    <location>
        <position position="238"/>
    </location>
</feature>
<dbReference type="Pfam" id="PF02899">
    <property type="entry name" value="Phage_int_SAM_1"/>
    <property type="match status" value="1"/>
</dbReference>
<dbReference type="CDD" id="cd00798">
    <property type="entry name" value="INT_XerDC_C"/>
    <property type="match status" value="1"/>
</dbReference>
<sequence length="292" mass="33774">MEKVLKDFVQELREDKRLSDNTLESYTRDIKKFLMYLAENNLDFKLVRKTNIIAYILYLQKVGRATSSISRSIASIRAFYKMLLRNNIITKDPTLNLESPKSEKKVPQVLSVQEIEKLLSLPNVSESKGVRDRAMLEILYATGIRVTELINLNFDDINLEIGFIKCSGNKERIIPMGKVAIEMLKTYMFDYRDKLLSNQQETALFLNFHGERMTRQGFWKIIKHYASLADINKDITPHTLRHSFAAHLIENGADLKSVQQMLGHSDISTTQVYAELIKNRISDVYKKTHPRA</sequence>
<dbReference type="HAMAP" id="MF_01808">
    <property type="entry name" value="Recomb_XerC_XerD"/>
    <property type="match status" value="1"/>
</dbReference>
<comment type="function">
    <text evidence="10">Site-specific tyrosine recombinase, which acts by catalyzing the cutting and rejoining of the recombining DNA molecules. The XerC-XerD complex is essential to convert dimers of the bacterial chromosome into monomers to permit their segregation at cell division. It also contributes to the segregational stability of plasmids.</text>
</comment>
<dbReference type="GO" id="GO:0007059">
    <property type="term" value="P:chromosome segregation"/>
    <property type="evidence" value="ECO:0007669"/>
    <property type="project" value="UniProtKB-UniRule"/>
</dbReference>
<dbReference type="AlphaFoldDB" id="A0A0J8DAN4"/>
<dbReference type="PANTHER" id="PTHR30349">
    <property type="entry name" value="PHAGE INTEGRASE-RELATED"/>
    <property type="match status" value="1"/>
</dbReference>
<dbReference type="NCBIfam" id="NF001399">
    <property type="entry name" value="PRK00283.1"/>
    <property type="match status" value="1"/>
</dbReference>
<dbReference type="InterPro" id="IPR004107">
    <property type="entry name" value="Integrase_SAM-like_N"/>
</dbReference>
<evidence type="ECO:0000256" key="2">
    <source>
        <dbReference type="ARBA" id="ARBA00010450"/>
    </source>
</evidence>
<evidence type="ECO:0000313" key="14">
    <source>
        <dbReference type="Proteomes" id="UP000036756"/>
    </source>
</evidence>
<dbReference type="GO" id="GO:0003677">
    <property type="term" value="F:DNA binding"/>
    <property type="evidence" value="ECO:0007669"/>
    <property type="project" value="UniProtKB-UniRule"/>
</dbReference>
<feature type="domain" description="Core-binding (CB)" evidence="12">
    <location>
        <begin position="1"/>
        <end position="84"/>
    </location>
</feature>
<comment type="caution">
    <text evidence="10">Lacks conserved residue(s) required for the propagation of feature annotation.</text>
</comment>
<evidence type="ECO:0000256" key="1">
    <source>
        <dbReference type="ARBA" id="ARBA00004496"/>
    </source>
</evidence>
<comment type="caution">
    <text evidence="13">The sequence shown here is derived from an EMBL/GenBank/DDBJ whole genome shotgun (WGS) entry which is preliminary data.</text>
</comment>
<comment type="subcellular location">
    <subcellularLocation>
        <location evidence="1 10">Cytoplasm</location>
    </subcellularLocation>
</comment>